<evidence type="ECO:0000256" key="8">
    <source>
        <dbReference type="PIRNR" id="PIRNR018293"/>
    </source>
</evidence>
<accession>A0A1R4AA25</accession>
<dbReference type="VEuPathDB" id="PiroplasmaDB:BMR1_02g00890"/>
<proteinExistence type="inferred from homology"/>
<evidence type="ECO:0000256" key="4">
    <source>
        <dbReference type="ARBA" id="ARBA00022448"/>
    </source>
</evidence>
<dbReference type="SUPFAM" id="SSF111126">
    <property type="entry name" value="Ligand-binding domain in the NO signalling and Golgi transport"/>
    <property type="match status" value="1"/>
</dbReference>
<keyword evidence="5" id="KW-0256">Endoplasmic reticulum</keyword>
<reference evidence="9 10" key="2">
    <citation type="journal article" date="2013" name="PLoS ONE">
        <title>Whole genome mapping and re-organization of the nuclear and mitochondrial genomes of Babesia microti isolates.</title>
        <authorList>
            <person name="Cornillot E."/>
            <person name="Dassouli A."/>
            <person name="Garg A."/>
            <person name="Pachikara N."/>
            <person name="Randazzo S."/>
            <person name="Depoix D."/>
            <person name="Carcy B."/>
            <person name="Delbecq S."/>
            <person name="Frutos R."/>
            <person name="Silva J.C."/>
            <person name="Sutton R."/>
            <person name="Krause P.J."/>
            <person name="Mamoun C.B."/>
        </authorList>
    </citation>
    <scope>NUCLEOTIDE SEQUENCE [LARGE SCALE GENOMIC DNA]</scope>
    <source>
        <strain evidence="9 10">RI</strain>
    </source>
</reference>
<reference evidence="9 10" key="3">
    <citation type="journal article" date="2016" name="Sci. Rep.">
        <title>Genome-wide diversity and gene expression profiling of Babesia microti isolates identify polymorphic genes that mediate host-pathogen interactions.</title>
        <authorList>
            <person name="Silva J.C."/>
            <person name="Cornillot E."/>
            <person name="McCracken C."/>
            <person name="Usmani-Brown S."/>
            <person name="Dwivedi A."/>
            <person name="Ifeonu O.O."/>
            <person name="Crabtree J."/>
            <person name="Gotia H.T."/>
            <person name="Virji A.Z."/>
            <person name="Reynes C."/>
            <person name="Colinge J."/>
            <person name="Kumar V."/>
            <person name="Lawres L."/>
            <person name="Pazzi J.E."/>
            <person name="Pablo J.V."/>
            <person name="Hung C."/>
            <person name="Brancato J."/>
            <person name="Kumari P."/>
            <person name="Orvis J."/>
            <person name="Tretina K."/>
            <person name="Chibucos M."/>
            <person name="Ott S."/>
            <person name="Sadzewicz L."/>
            <person name="Sengamalay N."/>
            <person name="Shetty A.C."/>
            <person name="Su Q."/>
            <person name="Tallon L."/>
            <person name="Fraser C.M."/>
            <person name="Frutos R."/>
            <person name="Molina D.M."/>
            <person name="Krause P.J."/>
            <person name="Ben Mamoun C."/>
        </authorList>
    </citation>
    <scope>NUCLEOTIDE SEQUENCE [LARGE SCALE GENOMIC DNA]</scope>
    <source>
        <strain evidence="9 10">RI</strain>
    </source>
</reference>
<dbReference type="RefSeq" id="XP_021338060.1">
    <property type="nucleotide sequence ID" value="XM_021483098.1"/>
</dbReference>
<dbReference type="Proteomes" id="UP000002899">
    <property type="component" value="Chromosome II"/>
</dbReference>
<comment type="subcellular location">
    <subcellularLocation>
        <location evidence="2">Endoplasmic reticulum</location>
    </subcellularLocation>
    <subcellularLocation>
        <location evidence="1 8">Golgi apparatus</location>
        <location evidence="1 8">cis-Golgi network</location>
    </subcellularLocation>
</comment>
<sequence>MAKDRLTKLGETVYFKSEKANGEFLALTYGALVAQIVKDNISVDGVNQKLFKIGQNIGSRLIDEYLSKAGSFSCKSFKESVEAIAKVGFKMFLGINANSEVVDEEKNLYHITFEDNPLEMFIEMSDSLGDLEYSNVICGTIAGALEQIRMRVDCKFVRYPIKKDQKYTISIQLQEIIRDDASD</sequence>
<dbReference type="Gene3D" id="3.30.1380.20">
    <property type="entry name" value="Trafficking protein particle complex subunit 3"/>
    <property type="match status" value="1"/>
</dbReference>
<dbReference type="CDD" id="cd14942">
    <property type="entry name" value="TRAPPC3_bet3"/>
    <property type="match status" value="1"/>
</dbReference>
<evidence type="ECO:0000256" key="6">
    <source>
        <dbReference type="ARBA" id="ARBA00022892"/>
    </source>
</evidence>
<evidence type="ECO:0000256" key="2">
    <source>
        <dbReference type="ARBA" id="ARBA00004240"/>
    </source>
</evidence>
<protein>
    <recommendedName>
        <fullName evidence="8">Trafficking protein particle complex subunit</fullName>
    </recommendedName>
</protein>
<evidence type="ECO:0000313" key="9">
    <source>
        <dbReference type="EMBL" id="SJK85846.1"/>
    </source>
</evidence>
<dbReference type="GeneID" id="24423967"/>
<name>A0A1R4AA25_BABMR</name>
<comment type="similarity">
    <text evidence="3 8">Belongs to the TRAPP small subunits family. BET3 subfamily.</text>
</comment>
<dbReference type="PANTHER" id="PTHR13048">
    <property type="entry name" value="TRAFFICKING PROTEIN PARTICLE COMPLEX SUBUNIT 3"/>
    <property type="match status" value="1"/>
</dbReference>
<dbReference type="InterPro" id="IPR024096">
    <property type="entry name" value="NO_sig/Golgi_transp_ligand-bd"/>
</dbReference>
<dbReference type="AlphaFoldDB" id="A0A1R4AA25"/>
<keyword evidence="4 8" id="KW-0813">Transport</keyword>
<dbReference type="KEGG" id="bmic:BMR1_02g00890"/>
<dbReference type="PIRSF" id="PIRSF018293">
    <property type="entry name" value="TRAPP_I_complex_Bet3"/>
    <property type="match status" value="1"/>
</dbReference>
<evidence type="ECO:0000256" key="3">
    <source>
        <dbReference type="ARBA" id="ARBA00006218"/>
    </source>
</evidence>
<organism evidence="9 10">
    <name type="scientific">Babesia microti (strain RI)</name>
    <dbReference type="NCBI Taxonomy" id="1133968"/>
    <lineage>
        <taxon>Eukaryota</taxon>
        <taxon>Sar</taxon>
        <taxon>Alveolata</taxon>
        <taxon>Apicomplexa</taxon>
        <taxon>Aconoidasida</taxon>
        <taxon>Piroplasmida</taxon>
        <taxon>Babesiidae</taxon>
        <taxon>Babesia</taxon>
    </lineage>
</organism>
<dbReference type="Pfam" id="PF04051">
    <property type="entry name" value="TRAPP"/>
    <property type="match status" value="1"/>
</dbReference>
<reference evidence="9 10" key="1">
    <citation type="journal article" date="2012" name="Nucleic Acids Res.">
        <title>Sequencing of the smallest Apicomplexan genome from the human pathogen Babesia microti.</title>
        <authorList>
            <person name="Cornillot E."/>
            <person name="Hadj-Kaddour K."/>
            <person name="Dassouli A."/>
            <person name="Noel B."/>
            <person name="Ranwez V."/>
            <person name="Vacherie B."/>
            <person name="Augagneur Y."/>
            <person name="Bres V."/>
            <person name="Duclos A."/>
            <person name="Randazzo S."/>
            <person name="Carcy B."/>
            <person name="Debierre-Grockiego F."/>
            <person name="Delbecq S."/>
            <person name="Moubri-Menage K."/>
            <person name="Shams-Eldin H."/>
            <person name="Usmani-Brown S."/>
            <person name="Bringaud F."/>
            <person name="Wincker P."/>
            <person name="Vivares C.P."/>
            <person name="Schwarz R.T."/>
            <person name="Schetters T.P."/>
            <person name="Krause P.J."/>
            <person name="Gorenflot A."/>
            <person name="Berry V."/>
            <person name="Barbe V."/>
            <person name="Ben Mamoun C."/>
        </authorList>
    </citation>
    <scope>NUCLEOTIDE SEQUENCE [LARGE SCALE GENOMIC DNA]</scope>
    <source>
        <strain evidence="9 10">RI</strain>
    </source>
</reference>
<keyword evidence="7 8" id="KW-0333">Golgi apparatus</keyword>
<comment type="subunit">
    <text evidence="8">Homodimer.</text>
</comment>
<dbReference type="InterPro" id="IPR007194">
    <property type="entry name" value="TRAPP_component"/>
</dbReference>
<dbReference type="GO" id="GO:0005794">
    <property type="term" value="C:Golgi apparatus"/>
    <property type="evidence" value="ECO:0007669"/>
    <property type="project" value="UniProtKB-SubCell"/>
</dbReference>
<dbReference type="EMBL" id="FO082872">
    <property type="protein sequence ID" value="SJK85846.1"/>
    <property type="molecule type" value="Genomic_DNA"/>
</dbReference>
<evidence type="ECO:0000256" key="7">
    <source>
        <dbReference type="ARBA" id="ARBA00023034"/>
    </source>
</evidence>
<gene>
    <name evidence="9" type="ORF">BMR1_02g00890</name>
</gene>
<dbReference type="GO" id="GO:0005783">
    <property type="term" value="C:endoplasmic reticulum"/>
    <property type="evidence" value="ECO:0007669"/>
    <property type="project" value="UniProtKB-SubCell"/>
</dbReference>
<evidence type="ECO:0000313" key="10">
    <source>
        <dbReference type="Proteomes" id="UP000002899"/>
    </source>
</evidence>
<dbReference type="GO" id="GO:0048193">
    <property type="term" value="P:Golgi vesicle transport"/>
    <property type="evidence" value="ECO:0007669"/>
    <property type="project" value="InterPro"/>
</dbReference>
<dbReference type="OrthoDB" id="10262857at2759"/>
<evidence type="ECO:0000256" key="1">
    <source>
        <dbReference type="ARBA" id="ARBA00004222"/>
    </source>
</evidence>
<keyword evidence="10" id="KW-1185">Reference proteome</keyword>
<dbReference type="InterPro" id="IPR016721">
    <property type="entry name" value="Bet3"/>
</dbReference>
<evidence type="ECO:0000256" key="5">
    <source>
        <dbReference type="ARBA" id="ARBA00022824"/>
    </source>
</evidence>
<keyword evidence="6 8" id="KW-0931">ER-Golgi transport</keyword>
<dbReference type="GO" id="GO:0030008">
    <property type="term" value="C:TRAPP complex"/>
    <property type="evidence" value="ECO:0007669"/>
    <property type="project" value="InterPro"/>
</dbReference>
<comment type="function">
    <text evidence="8">May play a role in vesicular transport from endoplasmic reticulum to Golgi.</text>
</comment>